<evidence type="ECO:0000256" key="2">
    <source>
        <dbReference type="SAM" id="Phobius"/>
    </source>
</evidence>
<feature type="transmembrane region" description="Helical" evidence="2">
    <location>
        <begin position="81"/>
        <end position="114"/>
    </location>
</feature>
<name>A0A917UQL6_9DEIO</name>
<keyword evidence="2" id="KW-0812">Transmembrane</keyword>
<keyword evidence="2" id="KW-1133">Transmembrane helix</keyword>
<dbReference type="RefSeq" id="WP_229670924.1">
    <property type="nucleotide sequence ID" value="NZ_BMOE01000006.1"/>
</dbReference>
<dbReference type="EMBL" id="BMOE01000006">
    <property type="protein sequence ID" value="GGJ75955.1"/>
    <property type="molecule type" value="Genomic_DNA"/>
</dbReference>
<sequence length="123" mass="12662">MKSPPDPPAARPWTLLLRALGVPAYLLLRLIGRDPAAHAPAPPEVTPAPERPGLAAEALPEGWTRPREMLDTPPTLAPVTLAFGLALGTVGVLVGAWSVAVLGAAVSLAGAALWARDALRESA</sequence>
<keyword evidence="4" id="KW-1185">Reference proteome</keyword>
<evidence type="ECO:0008006" key="5">
    <source>
        <dbReference type="Google" id="ProtNLM"/>
    </source>
</evidence>
<proteinExistence type="predicted"/>
<reference evidence="3" key="2">
    <citation type="submission" date="2020-09" db="EMBL/GenBank/DDBJ databases">
        <authorList>
            <person name="Sun Q."/>
            <person name="Ohkuma M."/>
        </authorList>
    </citation>
    <scope>NUCLEOTIDE SEQUENCE</scope>
    <source>
        <strain evidence="3">JCM 14371</strain>
    </source>
</reference>
<dbReference type="AlphaFoldDB" id="A0A917UQL6"/>
<protein>
    <recommendedName>
        <fullName evidence="5">Cytochrome c oxidase polypeptide IV</fullName>
    </recommendedName>
</protein>
<reference evidence="3" key="1">
    <citation type="journal article" date="2014" name="Int. J. Syst. Evol. Microbiol.">
        <title>Complete genome sequence of Corynebacterium casei LMG S-19264T (=DSM 44701T), isolated from a smear-ripened cheese.</title>
        <authorList>
            <consortium name="US DOE Joint Genome Institute (JGI-PGF)"/>
            <person name="Walter F."/>
            <person name="Albersmeier A."/>
            <person name="Kalinowski J."/>
            <person name="Ruckert C."/>
        </authorList>
    </citation>
    <scope>NUCLEOTIDE SEQUENCE</scope>
    <source>
        <strain evidence="3">JCM 14371</strain>
    </source>
</reference>
<evidence type="ECO:0000256" key="1">
    <source>
        <dbReference type="SAM" id="MobiDB-lite"/>
    </source>
</evidence>
<evidence type="ECO:0000313" key="3">
    <source>
        <dbReference type="EMBL" id="GGJ75955.1"/>
    </source>
</evidence>
<evidence type="ECO:0000313" key="4">
    <source>
        <dbReference type="Proteomes" id="UP000635726"/>
    </source>
</evidence>
<dbReference type="Proteomes" id="UP000635726">
    <property type="component" value="Unassembled WGS sequence"/>
</dbReference>
<accession>A0A917UQL6</accession>
<feature type="region of interest" description="Disordered" evidence="1">
    <location>
        <begin position="38"/>
        <end position="71"/>
    </location>
</feature>
<gene>
    <name evidence="3" type="ORF">GCM10008939_20190</name>
</gene>
<keyword evidence="2" id="KW-0472">Membrane</keyword>
<organism evidence="3 4">
    <name type="scientific">Deinococcus aquiradiocola</name>
    <dbReference type="NCBI Taxonomy" id="393059"/>
    <lineage>
        <taxon>Bacteria</taxon>
        <taxon>Thermotogati</taxon>
        <taxon>Deinococcota</taxon>
        <taxon>Deinococci</taxon>
        <taxon>Deinococcales</taxon>
        <taxon>Deinococcaceae</taxon>
        <taxon>Deinococcus</taxon>
    </lineage>
</organism>
<feature type="compositionally biased region" description="Pro residues" evidence="1">
    <location>
        <begin position="40"/>
        <end position="50"/>
    </location>
</feature>
<comment type="caution">
    <text evidence="3">The sequence shown here is derived from an EMBL/GenBank/DDBJ whole genome shotgun (WGS) entry which is preliminary data.</text>
</comment>